<protein>
    <submittedName>
        <fullName evidence="2">Uncharacterized protein</fullName>
    </submittedName>
</protein>
<comment type="caution">
    <text evidence="2">The sequence shown here is derived from an EMBL/GenBank/DDBJ whole genome shotgun (WGS) entry which is preliminary data.</text>
</comment>
<evidence type="ECO:0000256" key="1">
    <source>
        <dbReference type="SAM" id="MobiDB-lite"/>
    </source>
</evidence>
<organism evidence="2">
    <name type="scientific">Thermodesulfobium narugense</name>
    <dbReference type="NCBI Taxonomy" id="184064"/>
    <lineage>
        <taxon>Bacteria</taxon>
        <taxon>Pseudomonadati</taxon>
        <taxon>Thermodesulfobiota</taxon>
        <taxon>Thermodesulfobiia</taxon>
        <taxon>Thermodesulfobiales</taxon>
        <taxon>Thermodesulfobiaceae</taxon>
        <taxon>Thermodesulfobium</taxon>
    </lineage>
</organism>
<dbReference type="EMBL" id="DRUY01000229">
    <property type="protein sequence ID" value="HHI66231.1"/>
    <property type="molecule type" value="Genomic_DNA"/>
</dbReference>
<feature type="region of interest" description="Disordered" evidence="1">
    <location>
        <begin position="1"/>
        <end position="26"/>
    </location>
</feature>
<sequence length="88" mass="9415">MKIYGIFPSNSSTPISKSGKPDKTQSFKDSLTQSVSIGELQKSAVDVLPLVKSNEELDAIASRLKSSGVKSNVELSNAINSYLGILKQ</sequence>
<dbReference type="AlphaFoldDB" id="A0A7C5PHM8"/>
<proteinExistence type="predicted"/>
<accession>A0A7C5PHM8</accession>
<reference evidence="2" key="1">
    <citation type="journal article" date="2020" name="mSystems">
        <title>Genome- and Community-Level Interaction Insights into Carbon Utilization and Element Cycling Functions of Hydrothermarchaeota in Hydrothermal Sediment.</title>
        <authorList>
            <person name="Zhou Z."/>
            <person name="Liu Y."/>
            <person name="Xu W."/>
            <person name="Pan J."/>
            <person name="Luo Z.H."/>
            <person name="Li M."/>
        </authorList>
    </citation>
    <scope>NUCLEOTIDE SEQUENCE [LARGE SCALE GENOMIC DNA]</scope>
    <source>
        <strain evidence="2">SpSt-1019</strain>
    </source>
</reference>
<gene>
    <name evidence="2" type="ORF">ENL70_06770</name>
</gene>
<evidence type="ECO:0000313" key="2">
    <source>
        <dbReference type="EMBL" id="HHI66231.1"/>
    </source>
</evidence>
<name>A0A7C5PHM8_9BACT</name>